<dbReference type="InterPro" id="IPR029063">
    <property type="entry name" value="SAM-dependent_MTases_sf"/>
</dbReference>
<dbReference type="CDD" id="cd20071">
    <property type="entry name" value="SET_SMYD"/>
    <property type="match status" value="1"/>
</dbReference>
<dbReference type="CDD" id="cd02440">
    <property type="entry name" value="AdoMet_MTases"/>
    <property type="match status" value="1"/>
</dbReference>
<name>A0A1L9U0S8_9EURO</name>
<dbReference type="GO" id="GO:0030798">
    <property type="term" value="F:trans-aconitate 2-methyltransferase activity"/>
    <property type="evidence" value="ECO:0007669"/>
    <property type="project" value="InterPro"/>
</dbReference>
<evidence type="ECO:0000256" key="1">
    <source>
        <dbReference type="SAM" id="MobiDB-lite"/>
    </source>
</evidence>
<proteinExistence type="predicted"/>
<dbReference type="InterPro" id="IPR050869">
    <property type="entry name" value="H3K4_H4K5_MeTrfase"/>
</dbReference>
<dbReference type="Proteomes" id="UP000184356">
    <property type="component" value="Unassembled WGS sequence"/>
</dbReference>
<dbReference type="GeneID" id="63757089"/>
<gene>
    <name evidence="3" type="ORF">ASPSYDRAFT_140117</name>
</gene>
<dbReference type="Pfam" id="PF00856">
    <property type="entry name" value="SET"/>
    <property type="match status" value="1"/>
</dbReference>
<dbReference type="InterPro" id="IPR023149">
    <property type="entry name" value="Trans_acon_MeTrfase_C"/>
</dbReference>
<feature type="domain" description="SET" evidence="2">
    <location>
        <begin position="346"/>
        <end position="632"/>
    </location>
</feature>
<sequence>MFSATRASSRLLSCSFSAREFHHSTRAMAASDWSAKQYLKFEAERTRPSRDLLAQIPLTSPKNVVDLGCGPGNSTAVLLSQFPNARVSGMDSSPDMIRKARETLPDIDFSVDDLGTYTTHQPVDLFFSNAVFQWIPRDRRLQIIKRLIESQPSGGVFAFQVPDNLAEPSHVAMRETAADGPWASKLDSAGRDTFQSPQEIYDSLKPICADVNIWHTHYNHSLENHQAVVEWVKGTGLRPFIDPLSPEDREGFLKAYLGRLEKLYPKLSYQIACFRHGDALQIHSVQFKPALTSFEVDDAIHMANKDFIIRSRIRTQVPNNYHRWTLPGRSYTNTNTNTMLLPWVHPHLAQSVNPNKGRQLQASQRIQRGEVLLVDPPYAIIPISGVDTTSSLLCSNPQCNSLVQQATGSRCSNRCTTDVIWCNDTCRDADKPRHTFECTWLSKYAVSLRSKWGEYNFGMLWLVVRTLSRRHAEHQQRQQHDSNENNNANQLKLPPDSPLSHFKSGWTAIDSLCGTIETWSHAQVREWTVLVKKYLSSSSLPHTLSNTAILALICKEEANSFGLYPRETGVFPPPSHAVDRGEQFGAAVYPRASIANHSCCPNIIHKPDKNSRMVFTAGRDIAPGEECCISYFDMTQYTTLRDRRERLQSLFRFKCGCSRCSVQEAEEANAEAGSAVPDGNEIQWDAFPSFE</sequence>
<dbReference type="SUPFAM" id="SSF82199">
    <property type="entry name" value="SET domain"/>
    <property type="match status" value="1"/>
</dbReference>
<organism evidence="3 4">
    <name type="scientific">Aspergillus sydowii CBS 593.65</name>
    <dbReference type="NCBI Taxonomy" id="1036612"/>
    <lineage>
        <taxon>Eukaryota</taxon>
        <taxon>Fungi</taxon>
        <taxon>Dikarya</taxon>
        <taxon>Ascomycota</taxon>
        <taxon>Pezizomycotina</taxon>
        <taxon>Eurotiomycetes</taxon>
        <taxon>Eurotiomycetidae</taxon>
        <taxon>Eurotiales</taxon>
        <taxon>Aspergillaceae</taxon>
        <taxon>Aspergillus</taxon>
        <taxon>Aspergillus subgen. Nidulantes</taxon>
    </lineage>
</organism>
<dbReference type="Gene3D" id="1.10.220.160">
    <property type="match status" value="1"/>
</dbReference>
<evidence type="ECO:0000313" key="3">
    <source>
        <dbReference type="EMBL" id="OJJ65265.1"/>
    </source>
</evidence>
<dbReference type="PROSITE" id="PS50280">
    <property type="entry name" value="SET"/>
    <property type="match status" value="1"/>
</dbReference>
<keyword evidence="4" id="KW-1185">Reference proteome</keyword>
<evidence type="ECO:0000313" key="4">
    <source>
        <dbReference type="Proteomes" id="UP000184356"/>
    </source>
</evidence>
<dbReference type="Gene3D" id="1.10.150.290">
    <property type="entry name" value="S-adenosyl-L-methionine-dependent methyltransferases"/>
    <property type="match status" value="1"/>
</dbReference>
<accession>A0A1L9U0S8</accession>
<dbReference type="Gene3D" id="6.10.140.2220">
    <property type="match status" value="1"/>
</dbReference>
<dbReference type="EMBL" id="KV878582">
    <property type="protein sequence ID" value="OJJ65265.1"/>
    <property type="molecule type" value="Genomic_DNA"/>
</dbReference>
<dbReference type="AlphaFoldDB" id="A0A1L9U0S8"/>
<feature type="compositionally biased region" description="Basic and acidic residues" evidence="1">
    <location>
        <begin position="473"/>
        <end position="483"/>
    </location>
</feature>
<dbReference type="Pfam" id="PF13649">
    <property type="entry name" value="Methyltransf_25"/>
    <property type="match status" value="1"/>
</dbReference>
<dbReference type="SUPFAM" id="SSF53335">
    <property type="entry name" value="S-adenosyl-L-methionine-dependent methyltransferases"/>
    <property type="match status" value="1"/>
</dbReference>
<dbReference type="PANTHER" id="PTHR12197:SF292">
    <property type="entry name" value="SET DOMAIN-CONTAINING PROTEIN"/>
    <property type="match status" value="1"/>
</dbReference>
<reference evidence="4" key="1">
    <citation type="journal article" date="2017" name="Genome Biol.">
        <title>Comparative genomics reveals high biological diversity and specific adaptations in the industrially and medically important fungal genus Aspergillus.</title>
        <authorList>
            <person name="de Vries R.P."/>
            <person name="Riley R."/>
            <person name="Wiebenga A."/>
            <person name="Aguilar-Osorio G."/>
            <person name="Amillis S."/>
            <person name="Uchima C.A."/>
            <person name="Anderluh G."/>
            <person name="Asadollahi M."/>
            <person name="Askin M."/>
            <person name="Barry K."/>
            <person name="Battaglia E."/>
            <person name="Bayram O."/>
            <person name="Benocci T."/>
            <person name="Braus-Stromeyer S.A."/>
            <person name="Caldana C."/>
            <person name="Canovas D."/>
            <person name="Cerqueira G.C."/>
            <person name="Chen F."/>
            <person name="Chen W."/>
            <person name="Choi C."/>
            <person name="Clum A."/>
            <person name="Dos Santos R.A."/>
            <person name="Damasio A.R."/>
            <person name="Diallinas G."/>
            <person name="Emri T."/>
            <person name="Fekete E."/>
            <person name="Flipphi M."/>
            <person name="Freyberg S."/>
            <person name="Gallo A."/>
            <person name="Gournas C."/>
            <person name="Habgood R."/>
            <person name="Hainaut M."/>
            <person name="Harispe M.L."/>
            <person name="Henrissat B."/>
            <person name="Hilden K.S."/>
            <person name="Hope R."/>
            <person name="Hossain A."/>
            <person name="Karabika E."/>
            <person name="Karaffa L."/>
            <person name="Karanyi Z."/>
            <person name="Krasevec N."/>
            <person name="Kuo A."/>
            <person name="Kusch H."/>
            <person name="LaButti K."/>
            <person name="Lagendijk E.L."/>
            <person name="Lapidus A."/>
            <person name="Levasseur A."/>
            <person name="Lindquist E."/>
            <person name="Lipzen A."/>
            <person name="Logrieco A.F."/>
            <person name="MacCabe A."/>
            <person name="Maekelae M.R."/>
            <person name="Malavazi I."/>
            <person name="Melin P."/>
            <person name="Meyer V."/>
            <person name="Mielnichuk N."/>
            <person name="Miskei M."/>
            <person name="Molnar A.P."/>
            <person name="Mule G."/>
            <person name="Ngan C.Y."/>
            <person name="Orejas M."/>
            <person name="Orosz E."/>
            <person name="Ouedraogo J.P."/>
            <person name="Overkamp K.M."/>
            <person name="Park H.-S."/>
            <person name="Perrone G."/>
            <person name="Piumi F."/>
            <person name="Punt P.J."/>
            <person name="Ram A.F."/>
            <person name="Ramon A."/>
            <person name="Rauscher S."/>
            <person name="Record E."/>
            <person name="Riano-Pachon D.M."/>
            <person name="Robert V."/>
            <person name="Roehrig J."/>
            <person name="Ruller R."/>
            <person name="Salamov A."/>
            <person name="Salih N.S."/>
            <person name="Samson R.A."/>
            <person name="Sandor E."/>
            <person name="Sanguinetti M."/>
            <person name="Schuetze T."/>
            <person name="Sepcic K."/>
            <person name="Shelest E."/>
            <person name="Sherlock G."/>
            <person name="Sophianopoulou V."/>
            <person name="Squina F.M."/>
            <person name="Sun H."/>
            <person name="Susca A."/>
            <person name="Todd R.B."/>
            <person name="Tsang A."/>
            <person name="Unkles S.E."/>
            <person name="van de Wiele N."/>
            <person name="van Rossen-Uffink D."/>
            <person name="Oliveira J.V."/>
            <person name="Vesth T.C."/>
            <person name="Visser J."/>
            <person name="Yu J.-H."/>
            <person name="Zhou M."/>
            <person name="Andersen M.R."/>
            <person name="Archer D.B."/>
            <person name="Baker S.E."/>
            <person name="Benoit I."/>
            <person name="Brakhage A.A."/>
            <person name="Braus G.H."/>
            <person name="Fischer R."/>
            <person name="Frisvad J.C."/>
            <person name="Goldman G.H."/>
            <person name="Houbraken J."/>
            <person name="Oakley B."/>
            <person name="Pocsi I."/>
            <person name="Scazzocchio C."/>
            <person name="Seiboth B."/>
            <person name="vanKuyk P.A."/>
            <person name="Wortman J."/>
            <person name="Dyer P.S."/>
            <person name="Grigoriev I.V."/>
        </authorList>
    </citation>
    <scope>NUCLEOTIDE SEQUENCE [LARGE SCALE GENOMIC DNA]</scope>
    <source>
        <strain evidence="4">CBS 593.65</strain>
    </source>
</reference>
<evidence type="ECO:0000259" key="2">
    <source>
        <dbReference type="PROSITE" id="PS50280"/>
    </source>
</evidence>
<dbReference type="OrthoDB" id="1028014at2759"/>
<dbReference type="Gene3D" id="3.40.50.150">
    <property type="entry name" value="Vaccinia Virus protein VP39"/>
    <property type="match status" value="1"/>
</dbReference>
<feature type="region of interest" description="Disordered" evidence="1">
    <location>
        <begin position="472"/>
        <end position="494"/>
    </location>
</feature>
<dbReference type="InterPro" id="IPR001214">
    <property type="entry name" value="SET_dom"/>
</dbReference>
<dbReference type="InterPro" id="IPR046341">
    <property type="entry name" value="SET_dom_sf"/>
</dbReference>
<dbReference type="VEuPathDB" id="FungiDB:ASPSYDRAFT_140117"/>
<dbReference type="InterPro" id="IPR041698">
    <property type="entry name" value="Methyltransf_25"/>
</dbReference>
<dbReference type="STRING" id="1036612.A0A1L9U0S8"/>
<dbReference type="RefSeq" id="XP_040709071.1">
    <property type="nucleotide sequence ID" value="XM_040841016.1"/>
</dbReference>
<dbReference type="NCBIfam" id="NF002463">
    <property type="entry name" value="PRK01683.1"/>
    <property type="match status" value="1"/>
</dbReference>
<dbReference type="Gene3D" id="2.170.270.10">
    <property type="entry name" value="SET domain"/>
    <property type="match status" value="1"/>
</dbReference>
<protein>
    <recommendedName>
        <fullName evidence="2">SET domain-containing protein</fullName>
    </recommendedName>
</protein>
<dbReference type="PANTHER" id="PTHR12197">
    <property type="entry name" value="HISTONE-LYSINE N-METHYLTRANSFERASE SMYD"/>
    <property type="match status" value="1"/>
</dbReference>